<dbReference type="InterPro" id="IPR017972">
    <property type="entry name" value="Cyt_P450_CS"/>
</dbReference>
<feature type="transmembrane region" description="Helical" evidence="11">
    <location>
        <begin position="16"/>
        <end position="36"/>
    </location>
</feature>
<dbReference type="PANTHER" id="PTHR46300:SF7">
    <property type="entry name" value="P450, PUTATIVE (EUROFUNG)-RELATED"/>
    <property type="match status" value="1"/>
</dbReference>
<evidence type="ECO:0000256" key="3">
    <source>
        <dbReference type="ARBA" id="ARBA00010617"/>
    </source>
</evidence>
<dbReference type="SUPFAM" id="SSF48264">
    <property type="entry name" value="Cytochrome P450"/>
    <property type="match status" value="1"/>
</dbReference>
<keyword evidence="11" id="KW-0472">Membrane</keyword>
<evidence type="ECO:0000256" key="8">
    <source>
        <dbReference type="ARBA" id="ARBA00023033"/>
    </source>
</evidence>
<evidence type="ECO:0000256" key="1">
    <source>
        <dbReference type="ARBA" id="ARBA00001971"/>
    </source>
</evidence>
<dbReference type="PROSITE" id="PS00086">
    <property type="entry name" value="CYTOCHROME_P450"/>
    <property type="match status" value="1"/>
</dbReference>
<dbReference type="GO" id="GO:0005506">
    <property type="term" value="F:iron ion binding"/>
    <property type="evidence" value="ECO:0007669"/>
    <property type="project" value="InterPro"/>
</dbReference>
<accession>A0A4S8L0B8</accession>
<dbReference type="GO" id="GO:0016705">
    <property type="term" value="F:oxidoreductase activity, acting on paired donors, with incorporation or reduction of molecular oxygen"/>
    <property type="evidence" value="ECO:0007669"/>
    <property type="project" value="InterPro"/>
</dbReference>
<gene>
    <name evidence="12" type="ORF">K435DRAFT_808764</name>
</gene>
<evidence type="ECO:0000313" key="12">
    <source>
        <dbReference type="EMBL" id="THU81832.1"/>
    </source>
</evidence>
<dbReference type="CDD" id="cd11065">
    <property type="entry name" value="CYP64-like"/>
    <property type="match status" value="1"/>
</dbReference>
<comment type="similarity">
    <text evidence="3 10">Belongs to the cytochrome P450 family.</text>
</comment>
<dbReference type="GO" id="GO:0020037">
    <property type="term" value="F:heme binding"/>
    <property type="evidence" value="ECO:0007669"/>
    <property type="project" value="InterPro"/>
</dbReference>
<dbReference type="InterPro" id="IPR001128">
    <property type="entry name" value="Cyt_P450"/>
</dbReference>
<dbReference type="PRINTS" id="PR00385">
    <property type="entry name" value="P450"/>
</dbReference>
<keyword evidence="8 10" id="KW-0503">Monooxygenase</keyword>
<dbReference type="InterPro" id="IPR002401">
    <property type="entry name" value="Cyt_P450_E_grp-I"/>
</dbReference>
<keyword evidence="11" id="KW-0812">Transmembrane</keyword>
<reference evidence="12 13" key="1">
    <citation type="journal article" date="2019" name="Nat. Ecol. Evol.">
        <title>Megaphylogeny resolves global patterns of mushroom evolution.</title>
        <authorList>
            <person name="Varga T."/>
            <person name="Krizsan K."/>
            <person name="Foldi C."/>
            <person name="Dima B."/>
            <person name="Sanchez-Garcia M."/>
            <person name="Sanchez-Ramirez S."/>
            <person name="Szollosi G.J."/>
            <person name="Szarkandi J.G."/>
            <person name="Papp V."/>
            <person name="Albert L."/>
            <person name="Andreopoulos W."/>
            <person name="Angelini C."/>
            <person name="Antonin V."/>
            <person name="Barry K.W."/>
            <person name="Bougher N.L."/>
            <person name="Buchanan P."/>
            <person name="Buyck B."/>
            <person name="Bense V."/>
            <person name="Catcheside P."/>
            <person name="Chovatia M."/>
            <person name="Cooper J."/>
            <person name="Damon W."/>
            <person name="Desjardin D."/>
            <person name="Finy P."/>
            <person name="Geml J."/>
            <person name="Haridas S."/>
            <person name="Hughes K."/>
            <person name="Justo A."/>
            <person name="Karasinski D."/>
            <person name="Kautmanova I."/>
            <person name="Kiss B."/>
            <person name="Kocsube S."/>
            <person name="Kotiranta H."/>
            <person name="LaButti K.M."/>
            <person name="Lechner B.E."/>
            <person name="Liimatainen K."/>
            <person name="Lipzen A."/>
            <person name="Lukacs Z."/>
            <person name="Mihaltcheva S."/>
            <person name="Morgado L.N."/>
            <person name="Niskanen T."/>
            <person name="Noordeloos M.E."/>
            <person name="Ohm R.A."/>
            <person name="Ortiz-Santana B."/>
            <person name="Ovrebo C."/>
            <person name="Racz N."/>
            <person name="Riley R."/>
            <person name="Savchenko A."/>
            <person name="Shiryaev A."/>
            <person name="Soop K."/>
            <person name="Spirin V."/>
            <person name="Szebenyi C."/>
            <person name="Tomsovsky M."/>
            <person name="Tulloss R.E."/>
            <person name="Uehling J."/>
            <person name="Grigoriev I.V."/>
            <person name="Vagvolgyi C."/>
            <person name="Papp T."/>
            <person name="Martin F.M."/>
            <person name="Miettinen O."/>
            <person name="Hibbett D.S."/>
            <person name="Nagy L.G."/>
        </authorList>
    </citation>
    <scope>NUCLEOTIDE SEQUENCE [LARGE SCALE GENOMIC DNA]</scope>
    <source>
        <strain evidence="12 13">CBS 962.96</strain>
    </source>
</reference>
<dbReference type="AlphaFoldDB" id="A0A4S8L0B8"/>
<dbReference type="Gene3D" id="1.10.630.10">
    <property type="entry name" value="Cytochrome P450"/>
    <property type="match status" value="1"/>
</dbReference>
<evidence type="ECO:0000313" key="13">
    <source>
        <dbReference type="Proteomes" id="UP000297245"/>
    </source>
</evidence>
<comment type="cofactor">
    <cofactor evidence="1 9">
        <name>heme</name>
        <dbReference type="ChEBI" id="CHEBI:30413"/>
    </cofactor>
</comment>
<dbReference type="InterPro" id="IPR050364">
    <property type="entry name" value="Cytochrome_P450_fung"/>
</dbReference>
<keyword evidence="11" id="KW-1133">Transmembrane helix</keyword>
<evidence type="ECO:0000256" key="7">
    <source>
        <dbReference type="ARBA" id="ARBA00023004"/>
    </source>
</evidence>
<dbReference type="EMBL" id="ML179777">
    <property type="protein sequence ID" value="THU81832.1"/>
    <property type="molecule type" value="Genomic_DNA"/>
</dbReference>
<keyword evidence="7 9" id="KW-0408">Iron</keyword>
<evidence type="ECO:0000256" key="11">
    <source>
        <dbReference type="SAM" id="Phobius"/>
    </source>
</evidence>
<dbReference type="InterPro" id="IPR036396">
    <property type="entry name" value="Cyt_P450_sf"/>
</dbReference>
<keyword evidence="4 9" id="KW-0349">Heme</keyword>
<organism evidence="12 13">
    <name type="scientific">Dendrothele bispora (strain CBS 962.96)</name>
    <dbReference type="NCBI Taxonomy" id="1314807"/>
    <lineage>
        <taxon>Eukaryota</taxon>
        <taxon>Fungi</taxon>
        <taxon>Dikarya</taxon>
        <taxon>Basidiomycota</taxon>
        <taxon>Agaricomycotina</taxon>
        <taxon>Agaricomycetes</taxon>
        <taxon>Agaricomycetidae</taxon>
        <taxon>Agaricales</taxon>
        <taxon>Agaricales incertae sedis</taxon>
        <taxon>Dendrothele</taxon>
    </lineage>
</organism>
<evidence type="ECO:0000256" key="5">
    <source>
        <dbReference type="ARBA" id="ARBA00022723"/>
    </source>
</evidence>
<evidence type="ECO:0000256" key="2">
    <source>
        <dbReference type="ARBA" id="ARBA00005179"/>
    </source>
</evidence>
<dbReference type="Proteomes" id="UP000297245">
    <property type="component" value="Unassembled WGS sequence"/>
</dbReference>
<evidence type="ECO:0000256" key="10">
    <source>
        <dbReference type="RuleBase" id="RU000461"/>
    </source>
</evidence>
<keyword evidence="6 10" id="KW-0560">Oxidoreductase</keyword>
<keyword evidence="5 9" id="KW-0479">Metal-binding</keyword>
<protein>
    <submittedName>
        <fullName evidence="12">Cytochrome P450</fullName>
    </submittedName>
</protein>
<proteinExistence type="inferred from homology"/>
<evidence type="ECO:0000256" key="9">
    <source>
        <dbReference type="PIRSR" id="PIRSR602401-1"/>
    </source>
</evidence>
<comment type="pathway">
    <text evidence="2">Secondary metabolite biosynthesis.</text>
</comment>
<dbReference type="PRINTS" id="PR00463">
    <property type="entry name" value="EP450I"/>
</dbReference>
<dbReference type="PANTHER" id="PTHR46300">
    <property type="entry name" value="P450, PUTATIVE (EUROFUNG)-RELATED-RELATED"/>
    <property type="match status" value="1"/>
</dbReference>
<feature type="binding site" description="axial binding residue" evidence="9">
    <location>
        <position position="443"/>
    </location>
    <ligand>
        <name>heme</name>
        <dbReference type="ChEBI" id="CHEBI:30413"/>
    </ligand>
    <ligandPart>
        <name>Fe</name>
        <dbReference type="ChEBI" id="CHEBI:18248"/>
    </ligandPart>
</feature>
<sequence>MSRGAWVQHRTRDNPTMNLLSVLIVSFLCFTIIRWYTETKKKKYPPGPPVRPIIGNILKAPSSGAWYILTDWFKVYGNLVFLHGLGNRILVVNNFEIISELFEKRWNNYSDRPKFTVAGELMGLEQNSFSLSPYGPRWREHRKLVHLAVNTRAIQNYHGIQEDVAAILSSDLLRSPEHFLEHLYLASGRIVLLVTYGIFAKDIKNPYIVDAEECMEILGKALNPGAYLADIIPILKYLPSWVPFQKEAQEAKIKFHKNAELPYLHVKKLISEGTAPQSFLKDLLSLDNMDPDFDHRAMWVTSVMYGAGTETTFATSATFILAMALNPEVQKKAQAEIDRVIGTDKVPTIADASKLPYTMAVLKETMRWHPPVPLSIPRRTTQDDTFNKYFIPKDTVVIPNLWAISRSVANPEQFNPDRYLDKNMSSSIPDPSEWAFGMGRRICPGRYLAENSLKAIVTGILATFDILPPENEIILPEFTSTHVSYPKPFRCQIRPRSQEKEQLIKARVLEVKVT</sequence>
<evidence type="ECO:0000256" key="6">
    <source>
        <dbReference type="ARBA" id="ARBA00023002"/>
    </source>
</evidence>
<name>A0A4S8L0B8_DENBC</name>
<keyword evidence="13" id="KW-1185">Reference proteome</keyword>
<dbReference type="Pfam" id="PF00067">
    <property type="entry name" value="p450"/>
    <property type="match status" value="1"/>
</dbReference>
<evidence type="ECO:0000256" key="4">
    <source>
        <dbReference type="ARBA" id="ARBA00022617"/>
    </source>
</evidence>
<dbReference type="OrthoDB" id="2789670at2759"/>
<dbReference type="GO" id="GO:0004497">
    <property type="term" value="F:monooxygenase activity"/>
    <property type="evidence" value="ECO:0007669"/>
    <property type="project" value="UniProtKB-KW"/>
</dbReference>